<accession>A0A0W8FN37</accession>
<gene>
    <name evidence="1" type="ORF">ASZ90_007881</name>
</gene>
<sequence length="47" mass="5400">MTKTGTMIVPPPMPINPLKKPDNIPNKIYIKPKDVVILLFFHRQLNS</sequence>
<evidence type="ECO:0000313" key="1">
    <source>
        <dbReference type="EMBL" id="KUG22342.1"/>
    </source>
</evidence>
<dbReference type="EMBL" id="LNQE01000974">
    <property type="protein sequence ID" value="KUG22342.1"/>
    <property type="molecule type" value="Genomic_DNA"/>
</dbReference>
<comment type="caution">
    <text evidence="1">The sequence shown here is derived from an EMBL/GenBank/DDBJ whole genome shotgun (WGS) entry which is preliminary data.</text>
</comment>
<name>A0A0W8FN37_9ZZZZ</name>
<dbReference type="AlphaFoldDB" id="A0A0W8FN37"/>
<organism evidence="1">
    <name type="scientific">hydrocarbon metagenome</name>
    <dbReference type="NCBI Taxonomy" id="938273"/>
    <lineage>
        <taxon>unclassified sequences</taxon>
        <taxon>metagenomes</taxon>
        <taxon>ecological metagenomes</taxon>
    </lineage>
</organism>
<proteinExistence type="predicted"/>
<protein>
    <submittedName>
        <fullName evidence="1">Uncharacterized protein</fullName>
    </submittedName>
</protein>
<reference evidence="1" key="1">
    <citation type="journal article" date="2015" name="Proc. Natl. Acad. Sci. U.S.A.">
        <title>Networks of energetic and metabolic interactions define dynamics in microbial communities.</title>
        <authorList>
            <person name="Embree M."/>
            <person name="Liu J.K."/>
            <person name="Al-Bassam M.M."/>
            <person name="Zengler K."/>
        </authorList>
    </citation>
    <scope>NUCLEOTIDE SEQUENCE</scope>
</reference>